<reference evidence="1" key="4">
    <citation type="submission" date="2025-09" db="UniProtKB">
        <authorList>
            <consortium name="Ensembl"/>
        </authorList>
    </citation>
    <scope>IDENTIFICATION</scope>
    <source>
        <strain evidence="1">HNI</strain>
    </source>
</reference>
<dbReference type="Proteomes" id="UP000265180">
    <property type="component" value="Chromosome 11"/>
</dbReference>
<evidence type="ECO:0000313" key="2">
    <source>
        <dbReference type="Proteomes" id="UP000265180"/>
    </source>
</evidence>
<evidence type="ECO:0000313" key="1">
    <source>
        <dbReference type="Ensembl" id="ENSORLP00020020164.1"/>
    </source>
</evidence>
<reference evidence="1 2" key="2">
    <citation type="submission" date="2017-04" db="EMBL/GenBank/DDBJ databases">
        <title>CpG methylation of centromeres and impact of large insertions on vertebrate speciation.</title>
        <authorList>
            <person name="Ichikawa K."/>
            <person name="Yoshimura J."/>
            <person name="Morishita S."/>
        </authorList>
    </citation>
    <scope>NUCLEOTIDE SEQUENCE</scope>
    <source>
        <strain evidence="1 2">HNI</strain>
    </source>
</reference>
<protein>
    <submittedName>
        <fullName evidence="1">Uncharacterized protein</fullName>
    </submittedName>
</protein>
<reference key="1">
    <citation type="journal article" date="2007" name="Nature">
        <title>The medaka draft genome and insights into vertebrate genome evolution.</title>
        <authorList>
            <person name="Kasahara M."/>
            <person name="Naruse K."/>
            <person name="Sasaki S."/>
            <person name="Nakatani Y."/>
            <person name="Qu W."/>
            <person name="Ahsan B."/>
            <person name="Yamada T."/>
            <person name="Nagayasu Y."/>
            <person name="Doi K."/>
            <person name="Kasai Y."/>
            <person name="Jindo T."/>
            <person name="Kobayashi D."/>
            <person name="Shimada A."/>
            <person name="Toyoda A."/>
            <person name="Kuroki Y."/>
            <person name="Fujiyama A."/>
            <person name="Sasaki T."/>
            <person name="Shimizu A."/>
            <person name="Asakawa S."/>
            <person name="Shimizu N."/>
            <person name="Hashimoto S."/>
            <person name="Yang J."/>
            <person name="Lee Y."/>
            <person name="Matsushima K."/>
            <person name="Sugano S."/>
            <person name="Sakaizumi M."/>
            <person name="Narita T."/>
            <person name="Ohishi K."/>
            <person name="Haga S."/>
            <person name="Ohta F."/>
            <person name="Nomoto H."/>
            <person name="Nogata K."/>
            <person name="Morishita T."/>
            <person name="Endo T."/>
            <person name="Shin-I T."/>
            <person name="Takeda H."/>
            <person name="Morishita S."/>
            <person name="Kohara Y."/>
        </authorList>
    </citation>
    <scope>NUCLEOTIDE SEQUENCE [LARGE SCALE GENOMIC DNA]</scope>
    <source>
        <strain>Hd-rR</strain>
    </source>
</reference>
<sequence>SLIKNLLFATVLEGLTAIEQTLLRSWLLFRGCPAQVIVPPLLHDRILQALKLQHVRVLARREDFQPVRLLPDPNLSPHLELPPPEPAPGCEALRVPPAQLPVLQPHLLHRVLHDHVRTEGLEFVGVVHDPDWSFCSVVMSRGGGVRPLHSLSCPSLKRRLREGRGTPDSAKRWLRGLDTPLSRSESWLPSCQ</sequence>
<organism evidence="1 2">
    <name type="scientific">Oryzias latipes</name>
    <name type="common">Japanese rice fish</name>
    <name type="synonym">Japanese killifish</name>
    <dbReference type="NCBI Taxonomy" id="8090"/>
    <lineage>
        <taxon>Eukaryota</taxon>
        <taxon>Metazoa</taxon>
        <taxon>Chordata</taxon>
        <taxon>Craniata</taxon>
        <taxon>Vertebrata</taxon>
        <taxon>Euteleostomi</taxon>
        <taxon>Actinopterygii</taxon>
        <taxon>Neopterygii</taxon>
        <taxon>Teleostei</taxon>
        <taxon>Neoteleostei</taxon>
        <taxon>Acanthomorphata</taxon>
        <taxon>Ovalentaria</taxon>
        <taxon>Atherinomorphae</taxon>
        <taxon>Beloniformes</taxon>
        <taxon>Adrianichthyidae</taxon>
        <taxon>Oryziinae</taxon>
        <taxon>Oryzias</taxon>
    </lineage>
</organism>
<name>A0A3P9LHG5_ORYLA</name>
<dbReference type="AlphaFoldDB" id="A0A3P9LHG5"/>
<accession>A0A3P9LHG5</accession>
<proteinExistence type="predicted"/>
<dbReference type="Ensembl" id="ENSORLT00020029480.1">
    <property type="protein sequence ID" value="ENSORLP00020020164.1"/>
    <property type="gene ID" value="ENSORLG00020021152.1"/>
</dbReference>
<reference evidence="1" key="3">
    <citation type="submission" date="2025-08" db="UniProtKB">
        <authorList>
            <consortium name="Ensembl"/>
        </authorList>
    </citation>
    <scope>IDENTIFICATION</scope>
    <source>
        <strain evidence="1">HNI</strain>
    </source>
</reference>